<feature type="transmembrane region" description="Helical" evidence="2">
    <location>
        <begin position="15"/>
        <end position="36"/>
    </location>
</feature>
<protein>
    <recommendedName>
        <fullName evidence="3">DUF6542 domain-containing protein</fullName>
    </recommendedName>
</protein>
<comment type="caution">
    <text evidence="4">The sequence shown here is derived from an EMBL/GenBank/DDBJ whole genome shotgun (WGS) entry which is preliminary data.</text>
</comment>
<evidence type="ECO:0000256" key="1">
    <source>
        <dbReference type="SAM" id="MobiDB-lite"/>
    </source>
</evidence>
<accession>K6WHQ2</accession>
<evidence type="ECO:0000259" key="3">
    <source>
        <dbReference type="Pfam" id="PF20177"/>
    </source>
</evidence>
<dbReference type="AlphaFoldDB" id="K6WHQ2"/>
<feature type="domain" description="DUF6542" evidence="3">
    <location>
        <begin position="14"/>
        <end position="133"/>
    </location>
</feature>
<dbReference type="EMBL" id="BAHC01000141">
    <property type="protein sequence ID" value="GAB91692.1"/>
    <property type="molecule type" value="Genomic_DNA"/>
</dbReference>
<name>K6WHQ2_9ACTN</name>
<dbReference type="eggNOG" id="ENOG50348VF">
    <property type="taxonomic scope" value="Bacteria"/>
</dbReference>
<feature type="compositionally biased region" description="Polar residues" evidence="1">
    <location>
        <begin position="213"/>
        <end position="222"/>
    </location>
</feature>
<gene>
    <name evidence="4" type="ORF">GORHZ_141_00670</name>
</gene>
<keyword evidence="5" id="KW-1185">Reference proteome</keyword>
<organism evidence="4 5">
    <name type="scientific">Gordonia rhizosphera NBRC 16068</name>
    <dbReference type="NCBI Taxonomy" id="1108045"/>
    <lineage>
        <taxon>Bacteria</taxon>
        <taxon>Bacillati</taxon>
        <taxon>Actinomycetota</taxon>
        <taxon>Actinomycetes</taxon>
        <taxon>Mycobacteriales</taxon>
        <taxon>Gordoniaceae</taxon>
        <taxon>Gordonia</taxon>
    </lineage>
</organism>
<feature type="transmembrane region" description="Helical" evidence="2">
    <location>
        <begin position="42"/>
        <end position="61"/>
    </location>
</feature>
<keyword evidence="2" id="KW-0812">Transmembrane</keyword>
<evidence type="ECO:0000313" key="4">
    <source>
        <dbReference type="EMBL" id="GAB91692.1"/>
    </source>
</evidence>
<dbReference type="Pfam" id="PF20177">
    <property type="entry name" value="DUF6542"/>
    <property type="match status" value="1"/>
</dbReference>
<feature type="transmembrane region" description="Helical" evidence="2">
    <location>
        <begin position="66"/>
        <end position="88"/>
    </location>
</feature>
<feature type="compositionally biased region" description="Low complexity" evidence="1">
    <location>
        <begin position="147"/>
        <end position="158"/>
    </location>
</feature>
<evidence type="ECO:0000313" key="5">
    <source>
        <dbReference type="Proteomes" id="UP000008363"/>
    </source>
</evidence>
<keyword evidence="2" id="KW-1133">Transmembrane helix</keyword>
<dbReference type="STRING" id="1108045.GORHZ_141_00670"/>
<keyword evidence="2" id="KW-0472">Membrane</keyword>
<proteinExistence type="predicted"/>
<evidence type="ECO:0000256" key="2">
    <source>
        <dbReference type="SAM" id="Phobius"/>
    </source>
</evidence>
<reference evidence="4 5" key="1">
    <citation type="submission" date="2012-08" db="EMBL/GenBank/DDBJ databases">
        <title>Whole genome shotgun sequence of Gordonia rhizosphera NBRC 16068.</title>
        <authorList>
            <person name="Takarada H."/>
            <person name="Isaki S."/>
            <person name="Hosoyama A."/>
            <person name="Tsuchikane K."/>
            <person name="Katsumata H."/>
            <person name="Baba S."/>
            <person name="Ohji S."/>
            <person name="Yamazaki S."/>
            <person name="Fujita N."/>
        </authorList>
    </citation>
    <scope>NUCLEOTIDE SEQUENCE [LARGE SCALE GENOMIC DNA]</scope>
    <source>
        <strain evidence="4 5">NBRC 16068</strain>
    </source>
</reference>
<dbReference type="InterPro" id="IPR046672">
    <property type="entry name" value="DUF6542"/>
</dbReference>
<feature type="transmembrane region" description="Helical" evidence="2">
    <location>
        <begin position="112"/>
        <end position="132"/>
    </location>
</feature>
<feature type="region of interest" description="Disordered" evidence="1">
    <location>
        <begin position="142"/>
        <end position="293"/>
    </location>
</feature>
<feature type="compositionally biased region" description="Basic and acidic residues" evidence="1">
    <location>
        <begin position="265"/>
        <end position="279"/>
    </location>
</feature>
<sequence>MPLDQQSVLPSVRGLPWWGAVLVATGVTGIGAAIDASNTDTLGAVFKFCYLMGCVLAALAVRRRALFTAAAQPPLIAFLVGVITLYGLNADQASSGLKSLIFKVLLPIANDFPWMATVFVVTLALVVGRWFFTGGREQLVGKRGRRAASSAAPTHPAANRSARPAKPRNRQTDPAARPRKKAPADPSRRTRSAATPEGTAGAGANGQQGTTQPAKRQPTTGQPGKAKPAKGQPTASGANGRADQTRTGSAPTRRRITAGAMMRAESGERLEAAAMRERPPSAGYPSAGARYQS</sequence>
<dbReference type="Proteomes" id="UP000008363">
    <property type="component" value="Unassembled WGS sequence"/>
</dbReference>